<keyword evidence="3" id="KW-1185">Reference proteome</keyword>
<dbReference type="EMBL" id="WNYA01000001">
    <property type="protein sequence ID" value="KAG8594112.1"/>
    <property type="molecule type" value="Genomic_DNA"/>
</dbReference>
<reference evidence="2" key="1">
    <citation type="thesis" date="2020" institute="ProQuest LLC" country="789 East Eisenhower Parkway, Ann Arbor, MI, USA">
        <title>Comparative Genomics and Chromosome Evolution.</title>
        <authorList>
            <person name="Mudd A.B."/>
        </authorList>
    </citation>
    <scope>NUCLEOTIDE SEQUENCE</scope>
    <source>
        <strain evidence="2">237g6f4</strain>
        <tissue evidence="2">Blood</tissue>
    </source>
</reference>
<feature type="region of interest" description="Disordered" evidence="1">
    <location>
        <begin position="1"/>
        <end position="25"/>
    </location>
</feature>
<dbReference type="AlphaFoldDB" id="A0AAV7DBW6"/>
<proteinExistence type="predicted"/>
<accession>A0AAV7DBW6</accession>
<name>A0AAV7DBW6_ENGPU</name>
<dbReference type="Proteomes" id="UP000824782">
    <property type="component" value="Unassembled WGS sequence"/>
</dbReference>
<evidence type="ECO:0000313" key="2">
    <source>
        <dbReference type="EMBL" id="KAG8594112.1"/>
    </source>
</evidence>
<comment type="caution">
    <text evidence="2">The sequence shown here is derived from an EMBL/GenBank/DDBJ whole genome shotgun (WGS) entry which is preliminary data.</text>
</comment>
<evidence type="ECO:0000313" key="3">
    <source>
        <dbReference type="Proteomes" id="UP000824782"/>
    </source>
</evidence>
<protein>
    <submittedName>
        <fullName evidence="2">Uncharacterized protein</fullName>
    </submittedName>
</protein>
<sequence>MTSQEKKNYSESSQFQGGDTDIRSDTGSSQGLYFYIYNFLRLLCYILEENNNPGNGIKGSAHNNLGSAHNNLSTVTIRSLHTKDGVTNPSTG</sequence>
<organism evidence="2 3">
    <name type="scientific">Engystomops pustulosus</name>
    <name type="common">Tungara frog</name>
    <name type="synonym">Physalaemus pustulosus</name>
    <dbReference type="NCBI Taxonomy" id="76066"/>
    <lineage>
        <taxon>Eukaryota</taxon>
        <taxon>Metazoa</taxon>
        <taxon>Chordata</taxon>
        <taxon>Craniata</taxon>
        <taxon>Vertebrata</taxon>
        <taxon>Euteleostomi</taxon>
        <taxon>Amphibia</taxon>
        <taxon>Batrachia</taxon>
        <taxon>Anura</taxon>
        <taxon>Neobatrachia</taxon>
        <taxon>Hyloidea</taxon>
        <taxon>Leptodactylidae</taxon>
        <taxon>Leiuperinae</taxon>
        <taxon>Engystomops</taxon>
    </lineage>
</organism>
<evidence type="ECO:0000256" key="1">
    <source>
        <dbReference type="SAM" id="MobiDB-lite"/>
    </source>
</evidence>
<gene>
    <name evidence="2" type="ORF">GDO81_001079</name>
</gene>